<keyword evidence="2" id="KW-1185">Reference proteome</keyword>
<dbReference type="AlphaFoldDB" id="A0A4V1LFF0"/>
<name>A0A4V1LFF0_9LACO</name>
<comment type="caution">
    <text evidence="1">The sequence shown here is derived from an EMBL/GenBank/DDBJ whole genome shotgun (WGS) entry which is preliminary data.</text>
</comment>
<sequence>MGIYKPIFILTLTISFALLGGGPAQAATTTTSRNAALTQLHHQAATSASLSTVILPTGLINQNTP</sequence>
<dbReference type="RefSeq" id="WP_129032287.1">
    <property type="nucleotide sequence ID" value="NZ_CP059603.1"/>
</dbReference>
<proteinExistence type="predicted"/>
<dbReference type="EMBL" id="QXIL01000007">
    <property type="protein sequence ID" value="RXI78944.1"/>
    <property type="molecule type" value="Genomic_DNA"/>
</dbReference>
<protein>
    <submittedName>
        <fullName evidence="1">Uncharacterized protein</fullName>
    </submittedName>
</protein>
<evidence type="ECO:0000313" key="1">
    <source>
        <dbReference type="EMBL" id="RXI78944.1"/>
    </source>
</evidence>
<gene>
    <name evidence="1" type="ORF">DXH47_05385</name>
</gene>
<organism evidence="1 2">
    <name type="scientific">Levilactobacillus suantsaii</name>
    <dbReference type="NCBI Taxonomy" id="2292255"/>
    <lineage>
        <taxon>Bacteria</taxon>
        <taxon>Bacillati</taxon>
        <taxon>Bacillota</taxon>
        <taxon>Bacilli</taxon>
        <taxon>Lactobacillales</taxon>
        <taxon>Lactobacillaceae</taxon>
        <taxon>Levilactobacillus</taxon>
    </lineage>
</organism>
<reference evidence="1 2" key="1">
    <citation type="submission" date="2018-08" db="EMBL/GenBank/DDBJ databases">
        <title>Lactobacillus suantsai sp. nov., isolated from traditional fermented suan-tsai in Taiwan.</title>
        <authorList>
            <person name="Huang C.-H."/>
        </authorList>
    </citation>
    <scope>NUCLEOTIDE SEQUENCE [LARGE SCALE GENOMIC DNA]</scope>
    <source>
        <strain evidence="1 2">BCRC 12945</strain>
    </source>
</reference>
<evidence type="ECO:0000313" key="2">
    <source>
        <dbReference type="Proteomes" id="UP000290602"/>
    </source>
</evidence>
<dbReference type="Proteomes" id="UP000290602">
    <property type="component" value="Unassembled WGS sequence"/>
</dbReference>
<accession>A0A4V1LFF0</accession>